<dbReference type="InterPro" id="IPR051447">
    <property type="entry name" value="Lipoprotein-release_system"/>
</dbReference>
<evidence type="ECO:0000256" key="4">
    <source>
        <dbReference type="ARBA" id="ARBA00022692"/>
    </source>
</evidence>
<keyword evidence="4 7" id="KW-0812">Transmembrane</keyword>
<dbReference type="InterPro" id="IPR003838">
    <property type="entry name" value="ABC3_permease_C"/>
</dbReference>
<comment type="subcellular location">
    <subcellularLocation>
        <location evidence="1">Cell membrane</location>
        <topology evidence="1">Multi-pass membrane protein</topology>
    </subcellularLocation>
</comment>
<feature type="transmembrane region" description="Helical" evidence="7">
    <location>
        <begin position="404"/>
        <end position="423"/>
    </location>
</feature>
<dbReference type="PANTHER" id="PTHR30489">
    <property type="entry name" value="LIPOPROTEIN-RELEASING SYSTEM TRANSMEMBRANE PROTEIN LOLE"/>
    <property type="match status" value="1"/>
</dbReference>
<keyword evidence="3" id="KW-1003">Cell membrane</keyword>
<dbReference type="OrthoDB" id="9780560at2"/>
<dbReference type="AlphaFoldDB" id="A0A4R5KZG7"/>
<dbReference type="GO" id="GO:0044874">
    <property type="term" value="P:lipoprotein localization to outer membrane"/>
    <property type="evidence" value="ECO:0007669"/>
    <property type="project" value="TreeGrafter"/>
</dbReference>
<feature type="domain" description="ABC3 transporter permease C-terminal" evidence="8">
    <location>
        <begin position="709"/>
        <end position="825"/>
    </location>
</feature>
<reference evidence="9 10" key="1">
    <citation type="submission" date="2019-03" db="EMBL/GenBank/DDBJ databases">
        <title>Whole genome sequence of Arthrobacter sp JH1-1.</title>
        <authorList>
            <person name="Trinh H.N."/>
        </authorList>
    </citation>
    <scope>NUCLEOTIDE SEQUENCE [LARGE SCALE GENOMIC DNA]</scope>
    <source>
        <strain evidence="9 10">JH1-1</strain>
    </source>
</reference>
<evidence type="ECO:0000313" key="9">
    <source>
        <dbReference type="EMBL" id="TDG01524.1"/>
    </source>
</evidence>
<keyword evidence="5 7" id="KW-1133">Transmembrane helix</keyword>
<keyword evidence="10" id="KW-1185">Reference proteome</keyword>
<dbReference type="Proteomes" id="UP000295511">
    <property type="component" value="Unassembled WGS sequence"/>
</dbReference>
<dbReference type="PANTHER" id="PTHR30489:SF0">
    <property type="entry name" value="LIPOPROTEIN-RELEASING SYSTEM TRANSMEMBRANE PROTEIN LOLE"/>
    <property type="match status" value="1"/>
</dbReference>
<evidence type="ECO:0000313" key="10">
    <source>
        <dbReference type="Proteomes" id="UP000295511"/>
    </source>
</evidence>
<dbReference type="EMBL" id="SMRU01000001">
    <property type="protein sequence ID" value="TDG01524.1"/>
    <property type="molecule type" value="Genomic_DNA"/>
</dbReference>
<dbReference type="Pfam" id="PF02687">
    <property type="entry name" value="FtsX"/>
    <property type="match status" value="2"/>
</dbReference>
<dbReference type="GO" id="GO:0098797">
    <property type="term" value="C:plasma membrane protein complex"/>
    <property type="evidence" value="ECO:0007669"/>
    <property type="project" value="TreeGrafter"/>
</dbReference>
<feature type="transmembrane region" description="Helical" evidence="7">
    <location>
        <begin position="429"/>
        <end position="451"/>
    </location>
</feature>
<feature type="transmembrane region" description="Helical" evidence="7">
    <location>
        <begin position="316"/>
        <end position="338"/>
    </location>
</feature>
<gene>
    <name evidence="9" type="ORF">E1809_00020</name>
</gene>
<evidence type="ECO:0000256" key="3">
    <source>
        <dbReference type="ARBA" id="ARBA00022475"/>
    </source>
</evidence>
<keyword evidence="6 7" id="KW-0472">Membrane</keyword>
<feature type="transmembrane region" description="Helical" evidence="7">
    <location>
        <begin position="27"/>
        <end position="46"/>
    </location>
</feature>
<comment type="similarity">
    <text evidence="2">Belongs to the ABC-4 integral membrane protein family. LolC/E subfamily.</text>
</comment>
<evidence type="ECO:0000259" key="8">
    <source>
        <dbReference type="Pfam" id="PF02687"/>
    </source>
</evidence>
<feature type="transmembrane region" description="Helical" evidence="7">
    <location>
        <begin position="795"/>
        <end position="816"/>
    </location>
</feature>
<feature type="transmembrane region" description="Helical" evidence="7">
    <location>
        <begin position="472"/>
        <end position="495"/>
    </location>
</feature>
<organism evidence="9 10">
    <name type="scientific">Arthrobacter terricola</name>
    <dbReference type="NCBI Taxonomy" id="2547396"/>
    <lineage>
        <taxon>Bacteria</taxon>
        <taxon>Bacillati</taxon>
        <taxon>Actinomycetota</taxon>
        <taxon>Actinomycetes</taxon>
        <taxon>Micrococcales</taxon>
        <taxon>Micrococcaceae</taxon>
        <taxon>Arthrobacter</taxon>
    </lineage>
</organism>
<evidence type="ECO:0000256" key="6">
    <source>
        <dbReference type="ARBA" id="ARBA00023136"/>
    </source>
</evidence>
<evidence type="ECO:0000256" key="1">
    <source>
        <dbReference type="ARBA" id="ARBA00004651"/>
    </source>
</evidence>
<feature type="transmembrane region" description="Helical" evidence="7">
    <location>
        <begin position="257"/>
        <end position="281"/>
    </location>
</feature>
<name>A0A4R5KZG7_9MICC</name>
<accession>A0A4R5KZG7</accession>
<protein>
    <submittedName>
        <fullName evidence="9">FtsX-like permease family protein</fullName>
    </submittedName>
</protein>
<evidence type="ECO:0000256" key="2">
    <source>
        <dbReference type="ARBA" id="ARBA00005236"/>
    </source>
</evidence>
<evidence type="ECO:0000256" key="5">
    <source>
        <dbReference type="ARBA" id="ARBA00022989"/>
    </source>
</evidence>
<comment type="caution">
    <text evidence="9">The sequence shown here is derived from an EMBL/GenBank/DDBJ whole genome shotgun (WGS) entry which is preliminary data.</text>
</comment>
<feature type="transmembrane region" description="Helical" evidence="7">
    <location>
        <begin position="752"/>
        <end position="775"/>
    </location>
</feature>
<sequence length="834" mass="86976">MARGEAMTMMSAFARGLRQFRFDFPRYGIAGIALTLGVALVFGTLLTSKAFNDQLTRGVGSLNGIADVAVVPAIPGTTVPESTVEQIAKLANVETTIPTLARNTSLRSSTSAESEQRLTLTGYPTSLNAVLMMGLDVRGRAPAADKPEALVPEDVATRLGVRINDFLTASSSEGATKLQVVGIFDGRRLGPLAYDNIFVDLQYVQRIFSLPGQISRVDIRLHPGHSAADWQTDNVGSLPRVLKVQDTSVLSSTFGPLLTVVSIILMVASGTVLGIAILLSATAFRMVVAARQPAYGILRTVGAQGRWLATSVLFESLILALACSIVGVAAGYGVSLLLNQVLSSVGNLPGGTIAAEPWQIVIAVSSGVLASMAGASASILKVLRQVPMAAISPENAERRRRQTLRSILGFLLLAFGAATYMLHAAAAKWLGVVVSLGASGLLAPQVLMALVRLKFHPEWTGKAAASRLRRHASLDSTVTVTAMVVCLGTALVIGVSSVRSAMVEQIDRQFGADIQISSATAMTGKLDAKLSSVPGIQKISETVWDYGAIDFAGKTGQVGILAVDPTSYFDTAQLPWRQGNDVSSPTALKDGGSIIFPEALAASREISVGDRVQLSRAGKAVTLRVVATFASLATGTQVVVDRDTASALGLIGFNGWNIEAKPGVDIASLRDAISAVTADIPGTTVITAEKMRQRSESELGSYARAAFGVVVIALGLGAIGSAGLFSVAVVRREKEFGMLRAVGATRGNITKLVVYEAILTGTAASLSGLLIGQLSGWILTQIVAETLGATLQPSFGISACIGILATTLTSLCLAALGPAIRSSRVEPATALRTE</sequence>
<feature type="transmembrane region" description="Helical" evidence="7">
    <location>
        <begin position="358"/>
        <end position="383"/>
    </location>
</feature>
<feature type="transmembrane region" description="Helical" evidence="7">
    <location>
        <begin position="705"/>
        <end position="731"/>
    </location>
</feature>
<evidence type="ECO:0000256" key="7">
    <source>
        <dbReference type="SAM" id="Phobius"/>
    </source>
</evidence>
<feature type="domain" description="ABC3 transporter permease C-terminal" evidence="8">
    <location>
        <begin position="267"/>
        <end position="386"/>
    </location>
</feature>
<proteinExistence type="inferred from homology"/>